<gene>
    <name evidence="6" type="ORF">DBRI00130_LOCUS918</name>
</gene>
<dbReference type="PANTHER" id="PTHR11246">
    <property type="entry name" value="PRE-MRNA SPLICING FACTOR"/>
    <property type="match status" value="1"/>
</dbReference>
<evidence type="ECO:0000256" key="4">
    <source>
        <dbReference type="SAM" id="MobiDB-lite"/>
    </source>
</evidence>
<dbReference type="GO" id="GO:0000244">
    <property type="term" value="P:spliceosomal tri-snRNP complex assembly"/>
    <property type="evidence" value="ECO:0007669"/>
    <property type="project" value="TreeGrafter"/>
</dbReference>
<feature type="region of interest" description="Disordered" evidence="4">
    <location>
        <begin position="1"/>
        <end position="72"/>
    </location>
</feature>
<proteinExistence type="predicted"/>
<dbReference type="FunFam" id="1.25.40.10:FF:001362">
    <property type="entry name" value="RNA splicing factor"/>
    <property type="match status" value="1"/>
</dbReference>
<evidence type="ECO:0000259" key="5">
    <source>
        <dbReference type="Pfam" id="PF06424"/>
    </source>
</evidence>
<name>A0A7S4QCV6_9STRA</name>
<sequence length="1023" mass="110545">MSSYRPGGPGAGSGLGGRGASAPRGYVPGLGRGAAGFTTRSDIGPMAARTTGVGGAESGDSSALISSGVGGSGSRAAELRAAKLQMKAMQQKQQQTAVPVGVGVAAAAAAPFGVAPKGYVPGAGRGAGTKSGDDDDAGPTGYDQFGGYNDNLFGKDSTPYDDDDEEADRIYDAVDERMSARSSIKRRRGAGGEDSITIRGGDDDAGRSRIGDQFRELKEKLADVTEDEWAAIPEVGDYSLKYKQKRREDTFTPLTDSLLEARKQANADATSGNTKLAGTAQAVDGTSTSGFRSVVTNMSGLAEARGTVLGMSLDKMSDSVTGQTVVDPKGYLTSLSKTKIATNAEVSDVHKARLLLKSVRDTNPKHAPGWIAAARVEEAAGKTLQARKVIQEGCEACPDSEDVWLEAASLHPPEVAKTILATAVRRLPKSVNIFLRAADLEHNDSAKKAVLRKALESNPTSVTLWKAAIELEDADDARILLSVAVENVPHSVEMWLALARLETYENARRVLNRARKALPAERAVWIAASKLEESQGHDDMVDKIIDKAVRSLAQHDALVSRAQWLKEAETAESAGAPLTAGSIARRTVGMGVDDEDRQRTWSDDAAGALSRGAVATARAILAHGLATFPSKRTLWLQAVELERARGTPASLDEVLAAASQRLPRTEIFWLVRAKEKWLAGEIDAAREILTEAFAANPDSEPVWLAAAKLEWETGEVERARVLLRRARDRAPTDRVFMKSALLERECKQYDDALDLIEEGIAKYSKFAKLYMMGGQICAEDLTRDKYSLDRARKFYQRGLQACPASAVLWILASRLEERAAAFDHGKAGNKASNGTGGVTKSRSLLELARLKNQKTPELWVEAVRLERRAGNDKLASALMARALQDCPSSGLLLAENIITSPRVEQKSKSADAIKRCPDDPRVISAVAALFASERKIDKARKWMDRAVVLDPDLGDSWARYYAFELEMGTKEQQQKVKERCTVAEPKHGEVWCSVMKDMSNRRKATSEGLELVAQKFLSRRQLN</sequence>
<dbReference type="GO" id="GO:0071013">
    <property type="term" value="C:catalytic step 2 spliceosome"/>
    <property type="evidence" value="ECO:0007669"/>
    <property type="project" value="TreeGrafter"/>
</dbReference>
<feature type="region of interest" description="Disordered" evidence="4">
    <location>
        <begin position="177"/>
        <end position="207"/>
    </location>
</feature>
<keyword evidence="3" id="KW-0539">Nucleus</keyword>
<dbReference type="InterPro" id="IPR010491">
    <property type="entry name" value="PRP1_N"/>
</dbReference>
<dbReference type="Pfam" id="PF13428">
    <property type="entry name" value="TPR_14"/>
    <property type="match status" value="1"/>
</dbReference>
<dbReference type="InterPro" id="IPR045075">
    <property type="entry name" value="Syf1-like"/>
</dbReference>
<dbReference type="SMART" id="SM00386">
    <property type="entry name" value="HAT"/>
    <property type="match status" value="10"/>
</dbReference>
<organism evidence="6">
    <name type="scientific">Ditylum brightwellii</name>
    <dbReference type="NCBI Taxonomy" id="49249"/>
    <lineage>
        <taxon>Eukaryota</taxon>
        <taxon>Sar</taxon>
        <taxon>Stramenopiles</taxon>
        <taxon>Ochrophyta</taxon>
        <taxon>Bacillariophyta</taxon>
        <taxon>Mediophyceae</taxon>
        <taxon>Lithodesmiophycidae</taxon>
        <taxon>Lithodesmiales</taxon>
        <taxon>Lithodesmiaceae</taxon>
        <taxon>Ditylum</taxon>
    </lineage>
</organism>
<evidence type="ECO:0000256" key="1">
    <source>
        <dbReference type="ARBA" id="ARBA00004123"/>
    </source>
</evidence>
<evidence type="ECO:0000256" key="3">
    <source>
        <dbReference type="ARBA" id="ARBA00023242"/>
    </source>
</evidence>
<dbReference type="InterPro" id="IPR011990">
    <property type="entry name" value="TPR-like_helical_dom_sf"/>
</dbReference>
<evidence type="ECO:0000313" key="6">
    <source>
        <dbReference type="EMBL" id="CAE4579646.1"/>
    </source>
</evidence>
<feature type="domain" description="PRP1 splicing factor N-terminal" evidence="5">
    <location>
        <begin position="133"/>
        <end position="241"/>
    </location>
</feature>
<feature type="compositionally biased region" description="Gly residues" evidence="4">
    <location>
        <begin position="7"/>
        <end position="19"/>
    </location>
</feature>
<dbReference type="Pfam" id="PF14559">
    <property type="entry name" value="TPR_19"/>
    <property type="match status" value="1"/>
</dbReference>
<dbReference type="Gene3D" id="1.25.40.10">
    <property type="entry name" value="Tetratricopeptide repeat domain"/>
    <property type="match status" value="4"/>
</dbReference>
<feature type="domain" description="PRP1 splicing factor N-terminal" evidence="5">
    <location>
        <begin position="22"/>
        <end position="62"/>
    </location>
</feature>
<reference evidence="6" key="1">
    <citation type="submission" date="2021-01" db="EMBL/GenBank/DDBJ databases">
        <authorList>
            <person name="Corre E."/>
            <person name="Pelletier E."/>
            <person name="Niang G."/>
            <person name="Scheremetjew M."/>
            <person name="Finn R."/>
            <person name="Kale V."/>
            <person name="Holt S."/>
            <person name="Cochrane G."/>
            <person name="Meng A."/>
            <person name="Brown T."/>
            <person name="Cohen L."/>
        </authorList>
    </citation>
    <scope>NUCLEOTIDE SEQUENCE</scope>
    <source>
        <strain evidence="6">GSO104</strain>
    </source>
</reference>
<evidence type="ECO:0000256" key="2">
    <source>
        <dbReference type="ARBA" id="ARBA00022737"/>
    </source>
</evidence>
<dbReference type="GO" id="GO:0046540">
    <property type="term" value="C:U4/U6 x U5 tri-snRNP complex"/>
    <property type="evidence" value="ECO:0007669"/>
    <property type="project" value="TreeGrafter"/>
</dbReference>
<dbReference type="SUPFAM" id="SSF48452">
    <property type="entry name" value="TPR-like"/>
    <property type="match status" value="4"/>
</dbReference>
<comment type="subcellular location">
    <subcellularLocation>
        <location evidence="1">Nucleus</location>
    </subcellularLocation>
</comment>
<keyword evidence="2" id="KW-0677">Repeat</keyword>
<dbReference type="AlphaFoldDB" id="A0A7S4QCV6"/>
<dbReference type="InterPro" id="IPR003107">
    <property type="entry name" value="HAT"/>
</dbReference>
<dbReference type="EMBL" id="HBNS01001155">
    <property type="protein sequence ID" value="CAE4579646.1"/>
    <property type="molecule type" value="Transcribed_RNA"/>
</dbReference>
<dbReference type="Pfam" id="PF06424">
    <property type="entry name" value="PRP1_N"/>
    <property type="match status" value="2"/>
</dbReference>
<accession>A0A7S4QCV6</accession>
<protein>
    <recommendedName>
        <fullName evidence="5">PRP1 splicing factor N-terminal domain-containing protein</fullName>
    </recommendedName>
</protein>
<dbReference type="PANTHER" id="PTHR11246:SF1">
    <property type="entry name" value="PRE-MRNA-PROCESSING FACTOR 6"/>
    <property type="match status" value="1"/>
</dbReference>
<feature type="region of interest" description="Disordered" evidence="4">
    <location>
        <begin position="125"/>
        <end position="164"/>
    </location>
</feature>